<sequence length="364" mass="39766">MCAIRKIVQRVEIRAKYENIEQNDHDGAHHSRDYFTDQPKDLGTSDSSKSPHPAALQSRGVSTGQSPSPALVTVEVPMANDDATQLQRTGTNQRAFNLFNPWRVTAIQTPSNFLASTSNYQSHQQLSELPARYRPLQFLPFFLNLFHLVLKVNAKTSHLDDDPLPRLAINGIQSIGQDTSVVSKWLAGQSILCGDKGFNLVKDNNKCPAFCTVCQTTLKQTAAQQLESHSDEDDPVFGFSTPSESMSPIIATTSQGSLSTGDSRCKFHQSTGHNSLSKVSDIPTVATTNQQSFTADIETIIQAPSSKTLATTILDAEYEECRTSLNFGKHSVLLINGWKNEAANTKNIAATIHNAADDTGFLDA</sequence>
<organism evidence="2 3">
    <name type="scientific">Dryococelus australis</name>
    <dbReference type="NCBI Taxonomy" id="614101"/>
    <lineage>
        <taxon>Eukaryota</taxon>
        <taxon>Metazoa</taxon>
        <taxon>Ecdysozoa</taxon>
        <taxon>Arthropoda</taxon>
        <taxon>Hexapoda</taxon>
        <taxon>Insecta</taxon>
        <taxon>Pterygota</taxon>
        <taxon>Neoptera</taxon>
        <taxon>Polyneoptera</taxon>
        <taxon>Phasmatodea</taxon>
        <taxon>Verophasmatodea</taxon>
        <taxon>Anareolatae</taxon>
        <taxon>Phasmatidae</taxon>
        <taxon>Eurycanthinae</taxon>
        <taxon>Dryococelus</taxon>
    </lineage>
</organism>
<dbReference type="EMBL" id="JARBHB010000001">
    <property type="protein sequence ID" value="KAJ8896080.1"/>
    <property type="molecule type" value="Genomic_DNA"/>
</dbReference>
<evidence type="ECO:0000256" key="1">
    <source>
        <dbReference type="SAM" id="MobiDB-lite"/>
    </source>
</evidence>
<dbReference type="Proteomes" id="UP001159363">
    <property type="component" value="Chromosome 1"/>
</dbReference>
<accession>A0ABQ9IIS9</accession>
<gene>
    <name evidence="2" type="ORF">PR048_001422</name>
</gene>
<evidence type="ECO:0000313" key="2">
    <source>
        <dbReference type="EMBL" id="KAJ8896080.1"/>
    </source>
</evidence>
<feature type="region of interest" description="Disordered" evidence="1">
    <location>
        <begin position="22"/>
        <end position="68"/>
    </location>
</feature>
<evidence type="ECO:0000313" key="3">
    <source>
        <dbReference type="Proteomes" id="UP001159363"/>
    </source>
</evidence>
<proteinExistence type="predicted"/>
<keyword evidence="3" id="KW-1185">Reference proteome</keyword>
<name>A0ABQ9IIS9_9NEOP</name>
<feature type="compositionally biased region" description="Basic and acidic residues" evidence="1">
    <location>
        <begin position="22"/>
        <end position="40"/>
    </location>
</feature>
<comment type="caution">
    <text evidence="2">The sequence shown here is derived from an EMBL/GenBank/DDBJ whole genome shotgun (WGS) entry which is preliminary data.</text>
</comment>
<reference evidence="2 3" key="1">
    <citation type="submission" date="2023-02" db="EMBL/GenBank/DDBJ databases">
        <title>LHISI_Scaffold_Assembly.</title>
        <authorList>
            <person name="Stuart O.P."/>
            <person name="Cleave R."/>
            <person name="Magrath M.J.L."/>
            <person name="Mikheyev A.S."/>
        </authorList>
    </citation>
    <scope>NUCLEOTIDE SEQUENCE [LARGE SCALE GENOMIC DNA]</scope>
    <source>
        <strain evidence="2">Daus_M_001</strain>
        <tissue evidence="2">Leg muscle</tissue>
    </source>
</reference>
<protein>
    <submittedName>
        <fullName evidence="2">Uncharacterized protein</fullName>
    </submittedName>
</protein>
<feature type="compositionally biased region" description="Polar residues" evidence="1">
    <location>
        <begin position="59"/>
        <end position="68"/>
    </location>
</feature>